<dbReference type="Gene3D" id="3.40.50.1240">
    <property type="entry name" value="Phosphoglycerate mutase-like"/>
    <property type="match status" value="1"/>
</dbReference>
<dbReference type="Pfam" id="PF22936">
    <property type="entry name" value="Pol_BBD"/>
    <property type="match status" value="1"/>
</dbReference>
<accession>A0ABQ7VW76</accession>
<dbReference type="InterPro" id="IPR013078">
    <property type="entry name" value="His_Pase_superF_clade-1"/>
</dbReference>
<dbReference type="InterPro" id="IPR013103">
    <property type="entry name" value="RVT_2"/>
</dbReference>
<dbReference type="CDD" id="cd07067">
    <property type="entry name" value="HP_PGM_like"/>
    <property type="match status" value="1"/>
</dbReference>
<comment type="caution">
    <text evidence="5">The sequence shown here is derived from an EMBL/GenBank/DDBJ whole genome shotgun (WGS) entry which is preliminary data.</text>
</comment>
<evidence type="ECO:0000313" key="6">
    <source>
        <dbReference type="Proteomes" id="UP000826656"/>
    </source>
</evidence>
<dbReference type="SUPFAM" id="SSF56672">
    <property type="entry name" value="DNA/RNA polymerases"/>
    <property type="match status" value="1"/>
</dbReference>
<keyword evidence="2" id="KW-0863">Zinc-finger</keyword>
<dbReference type="Pfam" id="PF07727">
    <property type="entry name" value="RVT_2"/>
    <property type="match status" value="1"/>
</dbReference>
<feature type="domain" description="CCHC-type" evidence="4">
    <location>
        <begin position="431"/>
        <end position="445"/>
    </location>
</feature>
<dbReference type="Gene3D" id="4.10.60.10">
    <property type="entry name" value="Zinc finger, CCHC-type"/>
    <property type="match status" value="2"/>
</dbReference>
<dbReference type="Proteomes" id="UP000826656">
    <property type="component" value="Unassembled WGS sequence"/>
</dbReference>
<keyword evidence="1" id="KW-0064">Aspartyl protease</keyword>
<evidence type="ECO:0000259" key="4">
    <source>
        <dbReference type="PROSITE" id="PS50158"/>
    </source>
</evidence>
<dbReference type="SUPFAM" id="SSF57756">
    <property type="entry name" value="Retrovirus zinc finger-like domains"/>
    <property type="match status" value="1"/>
</dbReference>
<dbReference type="PANTHER" id="PTHR11439:SF497">
    <property type="entry name" value="CYSTEINE-RICH RLK (RECEPTOR-LIKE PROTEIN KINASE) 8"/>
    <property type="match status" value="1"/>
</dbReference>
<dbReference type="PROSITE" id="PS50158">
    <property type="entry name" value="ZF_CCHC"/>
    <property type="match status" value="2"/>
</dbReference>
<reference evidence="5 6" key="1">
    <citation type="journal article" date="2021" name="bioRxiv">
        <title>Chromosome-scale and haplotype-resolved genome assembly of a tetraploid potato cultivar.</title>
        <authorList>
            <person name="Sun H."/>
            <person name="Jiao W.-B."/>
            <person name="Krause K."/>
            <person name="Campoy J.A."/>
            <person name="Goel M."/>
            <person name="Folz-Donahue K."/>
            <person name="Kukat C."/>
            <person name="Huettel B."/>
            <person name="Schneeberger K."/>
        </authorList>
    </citation>
    <scope>NUCLEOTIDE SEQUENCE [LARGE SCALE GENOMIC DNA]</scope>
    <source>
        <strain evidence="5">SolTubOtavaFocal</strain>
        <tissue evidence="5">Leaves</tissue>
    </source>
</reference>
<dbReference type="InterPro" id="IPR043502">
    <property type="entry name" value="DNA/RNA_pol_sf"/>
</dbReference>
<evidence type="ECO:0000256" key="3">
    <source>
        <dbReference type="SAM" id="MobiDB-lite"/>
    </source>
</evidence>
<protein>
    <recommendedName>
        <fullName evidence="4">CCHC-type domain-containing protein</fullName>
    </recommendedName>
</protein>
<dbReference type="InterPro" id="IPR036875">
    <property type="entry name" value="Znf_CCHC_sf"/>
</dbReference>
<dbReference type="SMART" id="SM00855">
    <property type="entry name" value="PGAM"/>
    <property type="match status" value="1"/>
</dbReference>
<evidence type="ECO:0000256" key="1">
    <source>
        <dbReference type="ARBA" id="ARBA00022750"/>
    </source>
</evidence>
<dbReference type="InterPro" id="IPR054722">
    <property type="entry name" value="PolX-like_BBD"/>
</dbReference>
<feature type="domain" description="CCHC-type" evidence="4">
    <location>
        <begin position="413"/>
        <end position="428"/>
    </location>
</feature>
<keyword evidence="6" id="KW-1185">Reference proteome</keyword>
<evidence type="ECO:0000256" key="2">
    <source>
        <dbReference type="PROSITE-ProRule" id="PRU00047"/>
    </source>
</evidence>
<feature type="region of interest" description="Disordered" evidence="3">
    <location>
        <begin position="632"/>
        <end position="675"/>
    </location>
</feature>
<dbReference type="SUPFAM" id="SSF53254">
    <property type="entry name" value="Phosphoglycerate mutase-like"/>
    <property type="match status" value="1"/>
</dbReference>
<keyword evidence="1" id="KW-0645">Protease</keyword>
<dbReference type="InterPro" id="IPR001878">
    <property type="entry name" value="Znf_CCHC"/>
</dbReference>
<keyword evidence="2" id="KW-0862">Zinc</keyword>
<dbReference type="CDD" id="cd09272">
    <property type="entry name" value="RNase_HI_RT_Ty1"/>
    <property type="match status" value="1"/>
</dbReference>
<dbReference type="PANTHER" id="PTHR11439">
    <property type="entry name" value="GAG-POL-RELATED RETROTRANSPOSON"/>
    <property type="match status" value="1"/>
</dbReference>
<dbReference type="InterPro" id="IPR029033">
    <property type="entry name" value="His_PPase_superfam"/>
</dbReference>
<dbReference type="SMART" id="SM00343">
    <property type="entry name" value="ZnF_C2HC"/>
    <property type="match status" value="2"/>
</dbReference>
<dbReference type="Pfam" id="PF00300">
    <property type="entry name" value="His_Phos_1"/>
    <property type="match status" value="1"/>
</dbReference>
<name>A0ABQ7VW76_SOLTU</name>
<keyword evidence="2" id="KW-0479">Metal-binding</keyword>
<evidence type="ECO:0000313" key="5">
    <source>
        <dbReference type="EMBL" id="KAH0772035.1"/>
    </source>
</evidence>
<sequence length="1089" mass="122234">MMIFTTPYFSFPPISISISNKSPNPKLIPAGINYVIRCSTSTPGLPVTTERLRNDTPLTGGAYDFEKATTSLTKKVLDSPKKVTIVRHGLSSWNEESRVQGSSNLSILSEKGTMQAERCKMALSDMHFDQCFSSPISRAKTTAEIIWKGKEEPLVFLDSLKEAHLFFLEGMKNEDAKRIYPKEYTTWREDPSNFCVDGVYPLQKLWGRAHEAWEEILLTPGEHFLVVTHKSILRALICTALGLGPERVRFTGKNYSSWEFQFQLFVTGKELWGHIDGSDPAPTDATKLGRTRHLRPCGITYKRFTTKIIAQDAFSWNIVYAKIPTESLSVIQAVHEQSKRDQFLMKLRSDFESVHSNLINRDLSPSLDVCFRELLREEQRLVTQNAFKKENDVTVAFAAQGKGKGRDMSRTQCYSCKEYGHIASNCSKKFCNYCKQQGHIIKECPTRPQNRRINAFQARINGSTDDNSSSGQVLTPEMVQQMIVSAFSALGLQGIDVTSNFWIVDSGASNHMTNSTSILKNVRKYQGPSQIQIANGSNLPITKDQVSGTIIAKGPKVGRLFPIHFSIPPVLSFACTSTASKTEVWHKCLGHPNSVVFSHLSNSDSSSVSPLLPTFEDLSSSFKRFKPGFVNERRRPTLHSPDTDPPPETAPQLESENSSRSGPLEPTRRSTRVSRTPNWYGFSSTLSNISVPSCYSQASKHECWQKAMEEELLALRENDTWDIVSCPSNVRPIGCKWVYSIKLHSDGTFDRYKARLVVLGNRQEYGVDYEETFAPVAKMTTVRTIIAIAASQNWSLYQMDVKNAFLHGDLKEDIYMKPPPGLFSSPTSDDLISLAGLQVSSSVDTPLEINVKYRREEGDLLPDPTIFRQLVGSLNYLTITRPDISFAVQQVSQFMQAPRHLHLVAVRRIIRYLLGTSTRGLFFPSGSHIRLNVFSDSDWTGCPDTRRSVSGWCMFLGESLISWKSKKQDRVSKSSTEAEYRSMSTACSEVVWLRGLLAEIGFPQSHPTPLHADNTSAIQIATNPVFHERTKHIEVDCHYIREAVDKGVITLPHVSSDLQIADAFTKSMARQRHQFLVGKLMLLDPPASI</sequence>
<dbReference type="Pfam" id="PF00098">
    <property type="entry name" value="zf-CCHC"/>
    <property type="match status" value="1"/>
</dbReference>
<keyword evidence="1" id="KW-0378">Hydrolase</keyword>
<dbReference type="EMBL" id="JAIVGD010000011">
    <property type="protein sequence ID" value="KAH0772035.1"/>
    <property type="molecule type" value="Genomic_DNA"/>
</dbReference>
<proteinExistence type="predicted"/>
<feature type="compositionally biased region" description="Polar residues" evidence="3">
    <location>
        <begin position="652"/>
        <end position="661"/>
    </location>
</feature>
<gene>
    <name evidence="5" type="ORF">KY290_016016</name>
</gene>
<organism evidence="5 6">
    <name type="scientific">Solanum tuberosum</name>
    <name type="common">Potato</name>
    <dbReference type="NCBI Taxonomy" id="4113"/>
    <lineage>
        <taxon>Eukaryota</taxon>
        <taxon>Viridiplantae</taxon>
        <taxon>Streptophyta</taxon>
        <taxon>Embryophyta</taxon>
        <taxon>Tracheophyta</taxon>
        <taxon>Spermatophyta</taxon>
        <taxon>Magnoliopsida</taxon>
        <taxon>eudicotyledons</taxon>
        <taxon>Gunneridae</taxon>
        <taxon>Pentapetalae</taxon>
        <taxon>asterids</taxon>
        <taxon>lamiids</taxon>
        <taxon>Solanales</taxon>
        <taxon>Solanaceae</taxon>
        <taxon>Solanoideae</taxon>
        <taxon>Solaneae</taxon>
        <taxon>Solanum</taxon>
    </lineage>
</organism>